<dbReference type="Proteomes" id="UP000019373">
    <property type="component" value="Unassembled WGS sequence"/>
</dbReference>
<dbReference type="PANTHER" id="PTHR13186">
    <property type="entry name" value="MEDIATOR OF RNA POLYMERASE II TRANSCRIPTION SUBUNIT 31"/>
    <property type="match status" value="1"/>
</dbReference>
<keyword evidence="8 10" id="KW-0539">Nucleus</keyword>
<proteinExistence type="inferred from homology"/>
<evidence type="ECO:0000256" key="2">
    <source>
        <dbReference type="ARBA" id="ARBA00006378"/>
    </source>
</evidence>
<evidence type="ECO:0000313" key="12">
    <source>
        <dbReference type="EMBL" id="ERF70564.1"/>
    </source>
</evidence>
<comment type="function">
    <text evidence="9 10">Component of the Mediator complex, a coactivator involved in the regulated transcription of nearly all RNA polymerase II-dependent genes. Mediator functions as a bridge to convey information from gene-specific regulatory proteins to the basal RNA polymerase II transcription machinery. Mediator is recruited to promoters by direct interactions with regulatory proteins and serves as a scaffold for the assembly of a functional preinitiation complex with RNA polymerase II and the general transcription factors.</text>
</comment>
<dbReference type="Pfam" id="PF05669">
    <property type="entry name" value="Med31"/>
    <property type="match status" value="1"/>
</dbReference>
<evidence type="ECO:0000256" key="10">
    <source>
        <dbReference type="RuleBase" id="RU364129"/>
    </source>
</evidence>
<comment type="subunit">
    <text evidence="3 10">Component of the Mediator complex.</text>
</comment>
<feature type="region of interest" description="Disordered" evidence="11">
    <location>
        <begin position="141"/>
        <end position="183"/>
    </location>
</feature>
<evidence type="ECO:0000256" key="6">
    <source>
        <dbReference type="ARBA" id="ARBA00023159"/>
    </source>
</evidence>
<dbReference type="eggNOG" id="KOG4086">
    <property type="taxonomic scope" value="Eukaryota"/>
</dbReference>
<dbReference type="GO" id="GO:0003712">
    <property type="term" value="F:transcription coregulator activity"/>
    <property type="evidence" value="ECO:0007669"/>
    <property type="project" value="InterPro"/>
</dbReference>
<comment type="subcellular location">
    <subcellularLocation>
        <location evidence="1 10">Nucleus</location>
    </subcellularLocation>
</comment>
<evidence type="ECO:0000256" key="7">
    <source>
        <dbReference type="ARBA" id="ARBA00023163"/>
    </source>
</evidence>
<comment type="similarity">
    <text evidence="2 10">Belongs to the Mediator complex subunit 31 family.</text>
</comment>
<dbReference type="InterPro" id="IPR038089">
    <property type="entry name" value="Med31_sf"/>
</dbReference>
<evidence type="ECO:0000256" key="1">
    <source>
        <dbReference type="ARBA" id="ARBA00004123"/>
    </source>
</evidence>
<dbReference type="AlphaFoldDB" id="U1HNG3"/>
<dbReference type="OrthoDB" id="10257739at2759"/>
<reference evidence="13" key="1">
    <citation type="journal article" date="2014" name="BMC Genomics">
        <title>Genome characteristics reveal the impact of lichenization on lichen-forming fungus Endocarpon pusillum Hedwig (Verrucariales, Ascomycota).</title>
        <authorList>
            <person name="Wang Y.-Y."/>
            <person name="Liu B."/>
            <person name="Zhang X.-Y."/>
            <person name="Zhou Q.-M."/>
            <person name="Zhang T."/>
            <person name="Li H."/>
            <person name="Yu Y.-F."/>
            <person name="Zhang X.-L."/>
            <person name="Hao X.-Y."/>
            <person name="Wang M."/>
            <person name="Wang L."/>
            <person name="Wei J.-C."/>
        </authorList>
    </citation>
    <scope>NUCLEOTIDE SEQUENCE [LARGE SCALE GENOMIC DNA]</scope>
    <source>
        <strain evidence="13">Z07020 / HMAS-L-300199</strain>
    </source>
</reference>
<feature type="region of interest" description="Disordered" evidence="11">
    <location>
        <begin position="1"/>
        <end position="24"/>
    </location>
</feature>
<feature type="region of interest" description="Disordered" evidence="11">
    <location>
        <begin position="56"/>
        <end position="82"/>
    </location>
</feature>
<evidence type="ECO:0000256" key="11">
    <source>
        <dbReference type="SAM" id="MobiDB-lite"/>
    </source>
</evidence>
<gene>
    <name evidence="12" type="ORF">EPUS_07861</name>
</gene>
<keyword evidence="7 10" id="KW-0804">Transcription</keyword>
<organism evidence="12 13">
    <name type="scientific">Endocarpon pusillum (strain Z07020 / HMAS-L-300199)</name>
    <name type="common">Lichen-forming fungus</name>
    <dbReference type="NCBI Taxonomy" id="1263415"/>
    <lineage>
        <taxon>Eukaryota</taxon>
        <taxon>Fungi</taxon>
        <taxon>Dikarya</taxon>
        <taxon>Ascomycota</taxon>
        <taxon>Pezizomycotina</taxon>
        <taxon>Eurotiomycetes</taxon>
        <taxon>Chaetothyriomycetidae</taxon>
        <taxon>Verrucariales</taxon>
        <taxon>Verrucariaceae</taxon>
        <taxon>Endocarpon</taxon>
    </lineage>
</organism>
<dbReference type="RefSeq" id="XP_007803770.1">
    <property type="nucleotide sequence ID" value="XM_007805579.1"/>
</dbReference>
<accession>U1HNG3</accession>
<sequence length="183" mass="20139">MSTTTVPLSSPSNTTATAPKPPSPRFTLELEFVLSLSNPYYLSHLALTYPHLLNPPKDSKPSAKPSNSTSRPEPEPEPESDATKFASYLSYLYSYWRKPEYARFLTHPGATLRNLELLQQEQFRRDMIRPDVIEKLLVVGSGGGGTSSTAVETEQDGVGVKMGQPGQGDLLPKEESEVKEEKG</sequence>
<keyword evidence="6 10" id="KW-0010">Activator</keyword>
<dbReference type="GO" id="GO:0006355">
    <property type="term" value="P:regulation of DNA-templated transcription"/>
    <property type="evidence" value="ECO:0007669"/>
    <property type="project" value="InterPro"/>
</dbReference>
<dbReference type="GO" id="GO:0016592">
    <property type="term" value="C:mediator complex"/>
    <property type="evidence" value="ECO:0007669"/>
    <property type="project" value="InterPro"/>
</dbReference>
<evidence type="ECO:0000256" key="3">
    <source>
        <dbReference type="ARBA" id="ARBA00011837"/>
    </source>
</evidence>
<name>U1HNG3_ENDPU</name>
<evidence type="ECO:0000256" key="9">
    <source>
        <dbReference type="ARBA" id="ARBA00025687"/>
    </source>
</evidence>
<dbReference type="Gene3D" id="1.10.10.1340">
    <property type="entry name" value="Mediator of RNA polymerase II, submodule Med31 (Soh1)"/>
    <property type="match status" value="1"/>
</dbReference>
<evidence type="ECO:0000256" key="5">
    <source>
        <dbReference type="ARBA" id="ARBA00023015"/>
    </source>
</evidence>
<protein>
    <recommendedName>
        <fullName evidence="4 10">Mediator of RNA polymerase II transcription subunit 31</fullName>
    </recommendedName>
</protein>
<keyword evidence="5 10" id="KW-0805">Transcription regulation</keyword>
<evidence type="ECO:0000256" key="8">
    <source>
        <dbReference type="ARBA" id="ARBA00023242"/>
    </source>
</evidence>
<dbReference type="InterPro" id="IPR008831">
    <property type="entry name" value="Mediator_Med31"/>
</dbReference>
<evidence type="ECO:0000313" key="13">
    <source>
        <dbReference type="Proteomes" id="UP000019373"/>
    </source>
</evidence>
<evidence type="ECO:0000256" key="4">
    <source>
        <dbReference type="ARBA" id="ARBA00019660"/>
    </source>
</evidence>
<feature type="compositionally biased region" description="Polar residues" evidence="11">
    <location>
        <begin position="1"/>
        <end position="17"/>
    </location>
</feature>
<dbReference type="GeneID" id="19242740"/>
<dbReference type="FunFam" id="1.10.10.1340:FF:000002">
    <property type="entry name" value="Mediator of RNA polymerase II transcription subunit 31"/>
    <property type="match status" value="1"/>
</dbReference>
<dbReference type="HOGENOM" id="CLU_071681_1_1_1"/>
<feature type="compositionally biased region" description="Basic and acidic residues" evidence="11">
    <location>
        <begin position="171"/>
        <end position="183"/>
    </location>
</feature>
<keyword evidence="13" id="KW-1185">Reference proteome</keyword>
<dbReference type="EMBL" id="KE721304">
    <property type="protein sequence ID" value="ERF70564.1"/>
    <property type="molecule type" value="Genomic_DNA"/>
</dbReference>